<accession>A0A0C5VSG8</accession>
<keyword evidence="2" id="KW-1185">Reference proteome</keyword>
<dbReference type="Proteomes" id="UP000032266">
    <property type="component" value="Chromosome"/>
</dbReference>
<reference evidence="1 2" key="1">
    <citation type="submission" date="2014-01" db="EMBL/GenBank/DDBJ databases">
        <title>Full genme sequencing of cellulolytic bacterium Gynuella sunshinyii YC6258T gen. nov., sp. nov.</title>
        <authorList>
            <person name="Khan H."/>
            <person name="Chung E.J."/>
            <person name="Chung Y.R."/>
        </authorList>
    </citation>
    <scope>NUCLEOTIDE SEQUENCE [LARGE SCALE GENOMIC DNA]</scope>
    <source>
        <strain evidence="1 2">YC6258</strain>
    </source>
</reference>
<proteinExistence type="predicted"/>
<dbReference type="KEGG" id="gsn:YC6258_05609"/>
<dbReference type="HOGENOM" id="CLU_2193266_0_0_6"/>
<evidence type="ECO:0000313" key="2">
    <source>
        <dbReference type="Proteomes" id="UP000032266"/>
    </source>
</evidence>
<organism evidence="1 2">
    <name type="scientific">Gynuella sunshinyii YC6258</name>
    <dbReference type="NCBI Taxonomy" id="1445510"/>
    <lineage>
        <taxon>Bacteria</taxon>
        <taxon>Pseudomonadati</taxon>
        <taxon>Pseudomonadota</taxon>
        <taxon>Gammaproteobacteria</taxon>
        <taxon>Oceanospirillales</taxon>
        <taxon>Saccharospirillaceae</taxon>
        <taxon>Gynuella</taxon>
    </lineage>
</organism>
<sequence>MLLITLIPFKNHEIAQQFNCADEFIFIDERGNIEAEINAASSLTGLDPLHEQRLAELIGAFSSCRVLVKEITLSCALLLEEHGATICKIDDSIRFLHQLHSSSHKQPQ</sequence>
<dbReference type="EMBL" id="CP007142">
    <property type="protein sequence ID" value="AJQ97637.1"/>
    <property type="molecule type" value="Genomic_DNA"/>
</dbReference>
<evidence type="ECO:0008006" key="3">
    <source>
        <dbReference type="Google" id="ProtNLM"/>
    </source>
</evidence>
<dbReference type="AlphaFoldDB" id="A0A0C5VSG8"/>
<evidence type="ECO:0000313" key="1">
    <source>
        <dbReference type="EMBL" id="AJQ97637.1"/>
    </source>
</evidence>
<protein>
    <recommendedName>
        <fullName evidence="3">Dinitrogenase iron-molybdenum cofactor biosynthesis domain-containing protein</fullName>
    </recommendedName>
</protein>
<name>A0A0C5VSG8_9GAMM</name>
<gene>
    <name evidence="1" type="ORF">YC6258_05609</name>
</gene>